<protein>
    <recommendedName>
        <fullName evidence="4">DUF3511 domain-containing protein</fullName>
    </recommendedName>
</protein>
<dbReference type="eggNOG" id="ENOG502S8UV">
    <property type="taxonomic scope" value="Eukaryota"/>
</dbReference>
<dbReference type="AlphaFoldDB" id="W1P8K0"/>
<dbReference type="EMBL" id="KI394313">
    <property type="protein sequence ID" value="ERN04009.1"/>
    <property type="molecule type" value="Genomic_DNA"/>
</dbReference>
<dbReference type="OMA" id="RNERNMQ"/>
<gene>
    <name evidence="2" type="ORF">AMTR_s00079p00164570</name>
</gene>
<dbReference type="Pfam" id="PF12023">
    <property type="entry name" value="DUF3511"/>
    <property type="match status" value="1"/>
</dbReference>
<proteinExistence type="predicted"/>
<evidence type="ECO:0000313" key="3">
    <source>
        <dbReference type="Proteomes" id="UP000017836"/>
    </source>
</evidence>
<dbReference type="Proteomes" id="UP000017836">
    <property type="component" value="Unassembled WGS sequence"/>
</dbReference>
<organism evidence="2 3">
    <name type="scientific">Amborella trichopoda</name>
    <dbReference type="NCBI Taxonomy" id="13333"/>
    <lineage>
        <taxon>Eukaryota</taxon>
        <taxon>Viridiplantae</taxon>
        <taxon>Streptophyta</taxon>
        <taxon>Embryophyta</taxon>
        <taxon>Tracheophyta</taxon>
        <taxon>Spermatophyta</taxon>
        <taxon>Magnoliopsida</taxon>
        <taxon>Amborellales</taxon>
        <taxon>Amborellaceae</taxon>
        <taxon>Amborella</taxon>
    </lineage>
</organism>
<evidence type="ECO:0008006" key="4">
    <source>
        <dbReference type="Google" id="ProtNLM"/>
    </source>
</evidence>
<dbReference type="HOGENOM" id="CLU_120180_1_0_1"/>
<name>W1P8K0_AMBTC</name>
<sequence length="87" mass="9815">MADHHSRTEMVNGENAPSANGHGGNQVKLKSKSSSGSKSWRLSDPEVKRRKRVAGYKVYAVEGRVKASFRKSFRWIKDKCSDIIHGW</sequence>
<reference evidence="3" key="1">
    <citation type="journal article" date="2013" name="Science">
        <title>The Amborella genome and the evolution of flowering plants.</title>
        <authorList>
            <consortium name="Amborella Genome Project"/>
        </authorList>
    </citation>
    <scope>NUCLEOTIDE SEQUENCE [LARGE SCALE GENOMIC DNA]</scope>
</reference>
<dbReference type="Gramene" id="ERN04009">
    <property type="protein sequence ID" value="ERN04009"/>
    <property type="gene ID" value="AMTR_s00079p00164570"/>
</dbReference>
<dbReference type="PANTHER" id="PTHR33193:SF13">
    <property type="entry name" value="EXPRESSED PROTEIN"/>
    <property type="match status" value="1"/>
</dbReference>
<feature type="region of interest" description="Disordered" evidence="1">
    <location>
        <begin position="1"/>
        <end position="46"/>
    </location>
</feature>
<keyword evidence="3" id="KW-1185">Reference proteome</keyword>
<dbReference type="InterPro" id="IPR021899">
    <property type="entry name" value="DUF3511"/>
</dbReference>
<accession>W1P8K0</accession>
<evidence type="ECO:0000313" key="2">
    <source>
        <dbReference type="EMBL" id="ERN04009.1"/>
    </source>
</evidence>
<evidence type="ECO:0000256" key="1">
    <source>
        <dbReference type="SAM" id="MobiDB-lite"/>
    </source>
</evidence>
<dbReference type="STRING" id="13333.W1P8K0"/>
<dbReference type="PANTHER" id="PTHR33193">
    <property type="entry name" value="DOMAIN PROTEIN, PUTATIVE (DUF3511)-RELATED"/>
    <property type="match status" value="1"/>
</dbReference>